<dbReference type="eggNOG" id="COG2896">
    <property type="taxonomic scope" value="Bacteria"/>
</dbReference>
<dbReference type="PANTHER" id="PTHR42836">
    <property type="entry name" value="7-CARBOXY-7-DEAZAGUANINE SYNTHASE"/>
    <property type="match status" value="1"/>
</dbReference>
<accession>A1AUB3</accession>
<dbReference type="Pfam" id="PF04055">
    <property type="entry name" value="Radical_SAM"/>
    <property type="match status" value="1"/>
</dbReference>
<dbReference type="SFLD" id="SFLDS00029">
    <property type="entry name" value="Radical_SAM"/>
    <property type="match status" value="1"/>
</dbReference>
<evidence type="ECO:0000313" key="8">
    <source>
        <dbReference type="EMBL" id="ABL00934.1"/>
    </source>
</evidence>
<evidence type="ECO:0000256" key="4">
    <source>
        <dbReference type="ARBA" id="ARBA00022723"/>
    </source>
</evidence>
<evidence type="ECO:0000256" key="3">
    <source>
        <dbReference type="ARBA" id="ARBA00022691"/>
    </source>
</evidence>
<dbReference type="AlphaFoldDB" id="A1AUB3"/>
<dbReference type="RefSeq" id="WP_011737151.1">
    <property type="nucleotide sequence ID" value="NC_008609.1"/>
</dbReference>
<dbReference type="InterPro" id="IPR058240">
    <property type="entry name" value="rSAM_sf"/>
</dbReference>
<dbReference type="CDD" id="cd01335">
    <property type="entry name" value="Radical_SAM"/>
    <property type="match status" value="1"/>
</dbReference>
<dbReference type="SFLD" id="SFLDG01067">
    <property type="entry name" value="SPASM/twitch_domain_containing"/>
    <property type="match status" value="1"/>
</dbReference>
<evidence type="ECO:0000256" key="5">
    <source>
        <dbReference type="ARBA" id="ARBA00023004"/>
    </source>
</evidence>
<dbReference type="GO" id="GO:0003824">
    <property type="term" value="F:catalytic activity"/>
    <property type="evidence" value="ECO:0007669"/>
    <property type="project" value="InterPro"/>
</dbReference>
<evidence type="ECO:0000256" key="2">
    <source>
        <dbReference type="ARBA" id="ARBA00022485"/>
    </source>
</evidence>
<comment type="cofactor">
    <cofactor evidence="1">
        <name>[4Fe-4S] cluster</name>
        <dbReference type="ChEBI" id="CHEBI:49883"/>
    </cofactor>
</comment>
<sequence length="423" mass="48021">MIVVKKLIDHDIEAEISCEYAQSLLGEVKSCLFGKDVIIWGGAGTGKFYGELLLSLGITVHCFIDRNADSIDPIFGLPVYTPDILRNKENCTLLIAASRKSFNEIINDIEANNFNPADIFDGCMHFHALQESVRTMRINYSAELADMKPFRQLERGLTIQHLELVVTTLCTLRCKHCAHMNSHYYFIPEGKCKLRHFPVDDLVSTVEKILQSVDVVNELSIVGGEPFLHPDLADIIHKLQKHNKVRRVEIATNGTVCPKQEVVKVLKGEKLYVTVSDYGKISTEISRLSDIFASRDIKYRIQAQGYGWDDLGDHCFRNRSEAELNVTYSSCLDNRYKIILDKKMYDCHRVANASNLGYYSPDDSECIDVLSFTSTELRKKISALYQLDHIPYCNYCNGKGRIVVAAEQYSLTELKCLRAKYGY</sequence>
<evidence type="ECO:0000313" key="9">
    <source>
        <dbReference type="Proteomes" id="UP000006732"/>
    </source>
</evidence>
<dbReference type="InterPro" id="IPR013785">
    <property type="entry name" value="Aldolase_TIM"/>
</dbReference>
<keyword evidence="6" id="KW-0411">Iron-sulfur</keyword>
<evidence type="ECO:0000259" key="7">
    <source>
        <dbReference type="Pfam" id="PF04055"/>
    </source>
</evidence>
<organism evidence="8 9">
    <name type="scientific">Pelobacter propionicus (strain DSM 2379 / NBRC 103807 / OttBd1)</name>
    <dbReference type="NCBI Taxonomy" id="338966"/>
    <lineage>
        <taxon>Bacteria</taxon>
        <taxon>Pseudomonadati</taxon>
        <taxon>Thermodesulfobacteriota</taxon>
        <taxon>Desulfuromonadia</taxon>
        <taxon>Desulfuromonadales</taxon>
        <taxon>Desulfuromonadaceae</taxon>
        <taxon>Pelobacter</taxon>
    </lineage>
</organism>
<proteinExistence type="predicted"/>
<feature type="domain" description="Radical SAM core" evidence="7">
    <location>
        <begin position="165"/>
        <end position="270"/>
    </location>
</feature>
<dbReference type="Gene3D" id="3.20.20.70">
    <property type="entry name" value="Aldolase class I"/>
    <property type="match status" value="1"/>
</dbReference>
<dbReference type="Proteomes" id="UP000006732">
    <property type="component" value="Chromosome"/>
</dbReference>
<dbReference type="GO" id="GO:0046872">
    <property type="term" value="F:metal ion binding"/>
    <property type="evidence" value="ECO:0007669"/>
    <property type="project" value="UniProtKB-KW"/>
</dbReference>
<keyword evidence="2" id="KW-0004">4Fe-4S</keyword>
<dbReference type="SUPFAM" id="SSF102114">
    <property type="entry name" value="Radical SAM enzymes"/>
    <property type="match status" value="1"/>
</dbReference>
<dbReference type="OrthoDB" id="9782387at2"/>
<evidence type="ECO:0000256" key="1">
    <source>
        <dbReference type="ARBA" id="ARBA00001966"/>
    </source>
</evidence>
<keyword evidence="9" id="KW-1185">Reference proteome</keyword>
<keyword evidence="4" id="KW-0479">Metal-binding</keyword>
<name>A1AUB3_PELPD</name>
<dbReference type="GO" id="GO:0051539">
    <property type="term" value="F:4 iron, 4 sulfur cluster binding"/>
    <property type="evidence" value="ECO:0007669"/>
    <property type="project" value="UniProtKB-KW"/>
</dbReference>
<evidence type="ECO:0000256" key="6">
    <source>
        <dbReference type="ARBA" id="ARBA00023014"/>
    </source>
</evidence>
<dbReference type="EMBL" id="CP000482">
    <property type="protein sequence ID" value="ABL00934.1"/>
    <property type="molecule type" value="Genomic_DNA"/>
</dbReference>
<reference evidence="8 9" key="1">
    <citation type="submission" date="2006-10" db="EMBL/GenBank/DDBJ databases">
        <title>Complete sequence of chromosome of Pelobacter propionicus DSM 2379.</title>
        <authorList>
            <consortium name="US DOE Joint Genome Institute"/>
            <person name="Copeland A."/>
            <person name="Lucas S."/>
            <person name="Lapidus A."/>
            <person name="Barry K."/>
            <person name="Detter J.C."/>
            <person name="Glavina del Rio T."/>
            <person name="Hammon N."/>
            <person name="Israni S."/>
            <person name="Dalin E."/>
            <person name="Tice H."/>
            <person name="Pitluck S."/>
            <person name="Saunders E."/>
            <person name="Brettin T."/>
            <person name="Bruce D."/>
            <person name="Han C."/>
            <person name="Tapia R."/>
            <person name="Schmutz J."/>
            <person name="Larimer F."/>
            <person name="Land M."/>
            <person name="Hauser L."/>
            <person name="Kyrpides N."/>
            <person name="Kim E."/>
            <person name="Lovley D."/>
            <person name="Richardson P."/>
        </authorList>
    </citation>
    <scope>NUCLEOTIDE SEQUENCE [LARGE SCALE GENOMIC DNA]</scope>
    <source>
        <strain evidence="9">DSM 2379 / NBRC 103807 / OttBd1</strain>
    </source>
</reference>
<protein>
    <submittedName>
        <fullName evidence="8">Radical SAM domain protein</fullName>
    </submittedName>
</protein>
<dbReference type="KEGG" id="ppd:Ppro_3341"/>
<dbReference type="InterPro" id="IPR007197">
    <property type="entry name" value="rSAM"/>
</dbReference>
<dbReference type="PANTHER" id="PTHR42836:SF1">
    <property type="entry name" value="7-CARBOXY-7-DEAZAGUANINE SYNTHASE"/>
    <property type="match status" value="1"/>
</dbReference>
<dbReference type="HOGENOM" id="CLU_053515_0_0_7"/>
<keyword evidence="3" id="KW-0949">S-adenosyl-L-methionine</keyword>
<keyword evidence="5" id="KW-0408">Iron</keyword>
<gene>
    <name evidence="8" type="ordered locus">Ppro_3341</name>
</gene>
<dbReference type="STRING" id="338966.Ppro_3341"/>